<dbReference type="Pfam" id="PF00004">
    <property type="entry name" value="AAA"/>
    <property type="match status" value="1"/>
</dbReference>
<feature type="region of interest" description="Disordered" evidence="4">
    <location>
        <begin position="191"/>
        <end position="219"/>
    </location>
</feature>
<dbReference type="CDD" id="cd18140">
    <property type="entry name" value="HLD_clamp_RFC"/>
    <property type="match status" value="1"/>
</dbReference>
<feature type="compositionally biased region" description="Polar residues" evidence="4">
    <location>
        <begin position="25"/>
        <end position="43"/>
    </location>
</feature>
<dbReference type="SMART" id="SM00382">
    <property type="entry name" value="AAA"/>
    <property type="match status" value="1"/>
</dbReference>
<dbReference type="AlphaFoldDB" id="A0A8H6H927"/>
<evidence type="ECO:0000256" key="2">
    <source>
        <dbReference type="ARBA" id="ARBA00022741"/>
    </source>
</evidence>
<feature type="compositionally biased region" description="Basic and acidic residues" evidence="4">
    <location>
        <begin position="319"/>
        <end position="351"/>
    </location>
</feature>
<organism evidence="6 7">
    <name type="scientific">Ephemerocybe angulata</name>
    <dbReference type="NCBI Taxonomy" id="980116"/>
    <lineage>
        <taxon>Eukaryota</taxon>
        <taxon>Fungi</taxon>
        <taxon>Dikarya</taxon>
        <taxon>Basidiomycota</taxon>
        <taxon>Agaricomycotina</taxon>
        <taxon>Agaricomycetes</taxon>
        <taxon>Agaricomycetidae</taxon>
        <taxon>Agaricales</taxon>
        <taxon>Agaricineae</taxon>
        <taxon>Psathyrellaceae</taxon>
        <taxon>Ephemerocybe</taxon>
    </lineage>
</organism>
<dbReference type="GO" id="GO:0006260">
    <property type="term" value="P:DNA replication"/>
    <property type="evidence" value="ECO:0007669"/>
    <property type="project" value="UniProtKB-KW"/>
</dbReference>
<feature type="non-terminal residue" evidence="6">
    <location>
        <position position="623"/>
    </location>
</feature>
<dbReference type="GO" id="GO:0003677">
    <property type="term" value="F:DNA binding"/>
    <property type="evidence" value="ECO:0007669"/>
    <property type="project" value="TreeGrafter"/>
</dbReference>
<dbReference type="Gene3D" id="3.40.50.300">
    <property type="entry name" value="P-loop containing nucleotide triphosphate hydrolases"/>
    <property type="match status" value="1"/>
</dbReference>
<evidence type="ECO:0000256" key="3">
    <source>
        <dbReference type="ARBA" id="ARBA00022840"/>
    </source>
</evidence>
<dbReference type="PANTHER" id="PTHR23389">
    <property type="entry name" value="CHROMOSOME TRANSMISSION FIDELITY FACTOR 18"/>
    <property type="match status" value="1"/>
</dbReference>
<dbReference type="SUPFAM" id="SSF52540">
    <property type="entry name" value="P-loop containing nucleoside triphosphate hydrolases"/>
    <property type="match status" value="1"/>
</dbReference>
<accession>A0A8H6H927</accession>
<dbReference type="InterPro" id="IPR003959">
    <property type="entry name" value="ATPase_AAA_core"/>
</dbReference>
<dbReference type="EMBL" id="JACGCI010000221">
    <property type="protein sequence ID" value="KAF6741732.1"/>
    <property type="molecule type" value="Genomic_DNA"/>
</dbReference>
<keyword evidence="6" id="KW-0378">Hydrolase</keyword>
<dbReference type="Proteomes" id="UP000521943">
    <property type="component" value="Unassembled WGS sequence"/>
</dbReference>
<reference evidence="6 7" key="1">
    <citation type="submission" date="2020-07" db="EMBL/GenBank/DDBJ databases">
        <title>Comparative genomics of pyrophilous fungi reveals a link between fire events and developmental genes.</title>
        <authorList>
            <consortium name="DOE Joint Genome Institute"/>
            <person name="Steindorff A.S."/>
            <person name="Carver A."/>
            <person name="Calhoun S."/>
            <person name="Stillman K."/>
            <person name="Liu H."/>
            <person name="Lipzen A."/>
            <person name="Pangilinan J."/>
            <person name="Labutti K."/>
            <person name="Bruns T.D."/>
            <person name="Grigoriev I.V."/>
        </authorList>
    </citation>
    <scope>NUCLEOTIDE SEQUENCE [LARGE SCALE GENOMIC DNA]</scope>
    <source>
        <strain evidence="6 7">CBS 144469</strain>
    </source>
</reference>
<proteinExistence type="predicted"/>
<keyword evidence="7" id="KW-1185">Reference proteome</keyword>
<keyword evidence="3" id="KW-0067">ATP-binding</keyword>
<feature type="compositionally biased region" description="Polar residues" evidence="4">
    <location>
        <begin position="137"/>
        <end position="151"/>
    </location>
</feature>
<gene>
    <name evidence="6" type="ORF">DFP72DRAFT_1112145</name>
</gene>
<dbReference type="InterPro" id="IPR036420">
    <property type="entry name" value="BRCT_dom_sf"/>
</dbReference>
<dbReference type="PANTHER" id="PTHR23389:SF6">
    <property type="entry name" value="REPLICATION FACTOR C SUBUNIT 1"/>
    <property type="match status" value="1"/>
</dbReference>
<feature type="region of interest" description="Disordered" evidence="4">
    <location>
        <begin position="1"/>
        <end position="74"/>
    </location>
</feature>
<protein>
    <submittedName>
        <fullName evidence="6">P-loop containing nucleoside triphosphate hydrolase protein</fullName>
    </submittedName>
</protein>
<dbReference type="Pfam" id="PF25361">
    <property type="entry name" value="AAA_lid_RFC1"/>
    <property type="match status" value="1"/>
</dbReference>
<dbReference type="Gene3D" id="3.40.50.10190">
    <property type="entry name" value="BRCT domain"/>
    <property type="match status" value="1"/>
</dbReference>
<dbReference type="FunFam" id="3.40.50.300:FF:000395">
    <property type="entry name" value="Replication factor C subunit 1"/>
    <property type="match status" value="1"/>
</dbReference>
<keyword evidence="1" id="KW-0235">DNA replication</keyword>
<name>A0A8H6H927_9AGAR</name>
<dbReference type="CDD" id="cd00009">
    <property type="entry name" value="AAA"/>
    <property type="match status" value="1"/>
</dbReference>
<dbReference type="InterPro" id="IPR027417">
    <property type="entry name" value="P-loop_NTPase"/>
</dbReference>
<feature type="region of interest" description="Disordered" evidence="4">
    <location>
        <begin position="319"/>
        <end position="355"/>
    </location>
</feature>
<evidence type="ECO:0000259" key="5">
    <source>
        <dbReference type="SMART" id="SM00382"/>
    </source>
</evidence>
<dbReference type="GO" id="GO:0005524">
    <property type="term" value="F:ATP binding"/>
    <property type="evidence" value="ECO:0007669"/>
    <property type="project" value="UniProtKB-KW"/>
</dbReference>
<dbReference type="InterPro" id="IPR003593">
    <property type="entry name" value="AAA+_ATPase"/>
</dbReference>
<dbReference type="GO" id="GO:0005634">
    <property type="term" value="C:nucleus"/>
    <property type="evidence" value="ECO:0007669"/>
    <property type="project" value="TreeGrafter"/>
</dbReference>
<evidence type="ECO:0000256" key="1">
    <source>
        <dbReference type="ARBA" id="ARBA00022705"/>
    </source>
</evidence>
<dbReference type="GO" id="GO:0016887">
    <property type="term" value="F:ATP hydrolysis activity"/>
    <property type="evidence" value="ECO:0007669"/>
    <property type="project" value="InterPro"/>
</dbReference>
<feature type="compositionally biased region" description="Basic residues" evidence="4">
    <location>
        <begin position="101"/>
        <end position="118"/>
    </location>
</feature>
<dbReference type="Gene3D" id="1.10.8.60">
    <property type="match status" value="1"/>
</dbReference>
<dbReference type="FunFam" id="1.10.8.60:FF:000021">
    <property type="entry name" value="Replication factor C subunit 1"/>
    <property type="match status" value="1"/>
</dbReference>
<evidence type="ECO:0000313" key="6">
    <source>
        <dbReference type="EMBL" id="KAF6741732.1"/>
    </source>
</evidence>
<feature type="domain" description="AAA+ ATPase" evidence="5">
    <location>
        <begin position="406"/>
        <end position="570"/>
    </location>
</feature>
<sequence>MAPSATNVKKTRKDGDLRMFFGASSAKTPTTSQKSGSSKQVARSSSQTTKAASSQKISPITISDPGYDDEPLQVNPIISPKKALDALDISDSDDYLPLKPTKAKSKHVGAALSRKRKTHDVESDDDDIMPLLKKQAVASNPTIPTPEASTSKSKKIEKDEDFDMASEAFEFHSKDEFLSSGDDYRPKKALEMERLPPPKKPSAPEKAAEKETTRQPTKTQIWASIQAAKLAKPQPARGTKEIPNGDPNALAGLAFVFTGELVSLARDEALDIATRFGGLCRAWRRCWAQEVGSHQKHKLKTLDEDAFLKLISTRKVKESDLEEKTKKKMEKESPDNHKAEEKMEKREKAESKPSAAVKIIDPKDSTSLKDVCGNKTAVEKLHQWLEDWQGSMKAGFKNPGKNMMNIYRAVLITGPPGIGKTTSAHLCAKMAGYTPIELNASDARNKKLVNGLNINNSSLDGYIKGNKETNSMGVPITDRTCLIMDEVDGMSAGDRGGVGALNALIKRCKVTPSFVQVPIICIANDRNAQKLNPLKGTTFNLSFQRPQVQSIRSRIMTIVFKENLKIPANVVDQLITGAQSDIRQVLNMLSTWKLSNSTMSFDESKDIVKMNEKYQIMSPFDIS</sequence>
<feature type="compositionally biased region" description="Basic and acidic residues" evidence="4">
    <location>
        <begin position="191"/>
        <end position="213"/>
    </location>
</feature>
<dbReference type="OrthoDB" id="446168at2759"/>
<feature type="region of interest" description="Disordered" evidence="4">
    <location>
        <begin position="94"/>
        <end position="158"/>
    </location>
</feature>
<evidence type="ECO:0000256" key="4">
    <source>
        <dbReference type="SAM" id="MobiDB-lite"/>
    </source>
</evidence>
<dbReference type="InterPro" id="IPR047854">
    <property type="entry name" value="RFC_lid"/>
</dbReference>
<keyword evidence="2" id="KW-0547">Nucleotide-binding</keyword>
<comment type="caution">
    <text evidence="6">The sequence shown here is derived from an EMBL/GenBank/DDBJ whole genome shotgun (WGS) entry which is preliminary data.</text>
</comment>
<feature type="compositionally biased region" description="Low complexity" evidence="4">
    <location>
        <begin position="44"/>
        <end position="56"/>
    </location>
</feature>
<evidence type="ECO:0000313" key="7">
    <source>
        <dbReference type="Proteomes" id="UP000521943"/>
    </source>
</evidence>